<keyword evidence="6 8" id="KW-1133">Transmembrane helix</keyword>
<dbReference type="GO" id="GO:0005886">
    <property type="term" value="C:plasma membrane"/>
    <property type="evidence" value="ECO:0007669"/>
    <property type="project" value="UniProtKB-SubCell"/>
</dbReference>
<dbReference type="PIRSF" id="PIRSF018472">
    <property type="entry name" value="MreD_proteobac"/>
    <property type="match status" value="1"/>
</dbReference>
<keyword evidence="4 8" id="KW-0812">Transmembrane</keyword>
<dbReference type="Proteomes" id="UP000306236">
    <property type="component" value="Unassembled WGS sequence"/>
</dbReference>
<comment type="similarity">
    <text evidence="2">Belongs to the MreD family.</text>
</comment>
<gene>
    <name evidence="9" type="primary">mreD</name>
    <name evidence="9" type="ORF">E8K88_05285</name>
</gene>
<dbReference type="Pfam" id="PF04093">
    <property type="entry name" value="MreD"/>
    <property type="match status" value="1"/>
</dbReference>
<evidence type="ECO:0000256" key="2">
    <source>
        <dbReference type="ARBA" id="ARBA00007776"/>
    </source>
</evidence>
<proteinExistence type="inferred from homology"/>
<dbReference type="PANTHER" id="PTHR37484">
    <property type="entry name" value="ROD SHAPE-DETERMINING PROTEIN MRED"/>
    <property type="match status" value="1"/>
</dbReference>
<keyword evidence="7 8" id="KW-0472">Membrane</keyword>
<evidence type="ECO:0000256" key="1">
    <source>
        <dbReference type="ARBA" id="ARBA00004651"/>
    </source>
</evidence>
<feature type="transmembrane region" description="Helical" evidence="8">
    <location>
        <begin position="133"/>
        <end position="151"/>
    </location>
</feature>
<evidence type="ECO:0000256" key="6">
    <source>
        <dbReference type="ARBA" id="ARBA00022989"/>
    </source>
</evidence>
<feature type="transmembrane region" description="Helical" evidence="8">
    <location>
        <begin position="107"/>
        <end position="127"/>
    </location>
</feature>
<dbReference type="NCBIfam" id="TIGR03426">
    <property type="entry name" value="shape_MreD"/>
    <property type="match status" value="1"/>
</dbReference>
<evidence type="ECO:0000256" key="4">
    <source>
        <dbReference type="ARBA" id="ARBA00022692"/>
    </source>
</evidence>
<dbReference type="AlphaFoldDB" id="A0A4S5BR86"/>
<keyword evidence="3" id="KW-1003">Cell membrane</keyword>
<dbReference type="GO" id="GO:0008360">
    <property type="term" value="P:regulation of cell shape"/>
    <property type="evidence" value="ECO:0007669"/>
    <property type="project" value="UniProtKB-KW"/>
</dbReference>
<evidence type="ECO:0000256" key="7">
    <source>
        <dbReference type="ARBA" id="ARBA00023136"/>
    </source>
</evidence>
<comment type="subcellular location">
    <subcellularLocation>
        <location evidence="1">Cell membrane</location>
        <topology evidence="1">Multi-pass membrane protein</topology>
    </subcellularLocation>
</comment>
<dbReference type="InterPro" id="IPR007227">
    <property type="entry name" value="Cell_shape_determining_MreD"/>
</dbReference>
<keyword evidence="10" id="KW-1185">Reference proteome</keyword>
<evidence type="ECO:0000313" key="10">
    <source>
        <dbReference type="Proteomes" id="UP000306236"/>
    </source>
</evidence>
<dbReference type="PANTHER" id="PTHR37484:SF1">
    <property type="entry name" value="ROD SHAPE-DETERMINING PROTEIN MRED"/>
    <property type="match status" value="1"/>
</dbReference>
<feature type="transmembrane region" description="Helical" evidence="8">
    <location>
        <begin position="15"/>
        <end position="36"/>
    </location>
</feature>
<keyword evidence="5" id="KW-0133">Cell shape</keyword>
<evidence type="ECO:0000256" key="3">
    <source>
        <dbReference type="ARBA" id="ARBA00022475"/>
    </source>
</evidence>
<organism evidence="9 10">
    <name type="scientific">Lampropedia aestuarii</name>
    <dbReference type="NCBI Taxonomy" id="2562762"/>
    <lineage>
        <taxon>Bacteria</taxon>
        <taxon>Pseudomonadati</taxon>
        <taxon>Pseudomonadota</taxon>
        <taxon>Betaproteobacteria</taxon>
        <taxon>Burkholderiales</taxon>
        <taxon>Comamonadaceae</taxon>
        <taxon>Lampropedia</taxon>
    </lineage>
</organism>
<reference evidence="9 10" key="1">
    <citation type="submission" date="2019-04" db="EMBL/GenBank/DDBJ databases">
        <title>Lampropedia sp YIM MLB12 draf genome.</title>
        <authorList>
            <person name="Wang Y.-X."/>
        </authorList>
    </citation>
    <scope>NUCLEOTIDE SEQUENCE [LARGE SCALE GENOMIC DNA]</scope>
    <source>
        <strain evidence="9 10">YIM MLB12</strain>
    </source>
</reference>
<dbReference type="OrthoDB" id="5297408at2"/>
<protein>
    <submittedName>
        <fullName evidence="9">Rod shape-determining protein MreD</fullName>
    </submittedName>
</protein>
<dbReference type="InterPro" id="IPR026034">
    <property type="entry name" value="MreD_proteobac"/>
</dbReference>
<name>A0A4S5BR86_9BURK</name>
<evidence type="ECO:0000256" key="8">
    <source>
        <dbReference type="SAM" id="Phobius"/>
    </source>
</evidence>
<comment type="caution">
    <text evidence="9">The sequence shown here is derived from an EMBL/GenBank/DDBJ whole genome shotgun (WGS) entry which is preliminary data.</text>
</comment>
<dbReference type="RefSeq" id="WP_136405612.1">
    <property type="nucleotide sequence ID" value="NZ_JARXRQ010000003.1"/>
</dbReference>
<evidence type="ECO:0000313" key="9">
    <source>
        <dbReference type="EMBL" id="THJ34899.1"/>
    </source>
</evidence>
<feature type="transmembrane region" description="Helical" evidence="8">
    <location>
        <begin position="56"/>
        <end position="86"/>
    </location>
</feature>
<dbReference type="EMBL" id="SSWX01000005">
    <property type="protein sequence ID" value="THJ34899.1"/>
    <property type="molecule type" value="Genomic_DNA"/>
</dbReference>
<sequence length="174" mass="19319">MRHPQHILRPAKGSFIAMSLLLALCLELLPLGPLFWRPDVLLVVLTFWALYQPSRVGIVIAFILGLAMDVHSASLLGQHALAYIVVVSWVQASRNRILWYQTGIQQGVLLLVPFAIAAALQAMTGWISSRELPHLSIVVAVLLEAALWPFIRRLLLAPQMGIAIDNERAGNDRF</sequence>
<accession>A0A4S5BR86</accession>
<evidence type="ECO:0000256" key="5">
    <source>
        <dbReference type="ARBA" id="ARBA00022960"/>
    </source>
</evidence>